<accession>A0A5C5V6N2</accession>
<reference evidence="2 3" key="1">
    <citation type="submission" date="2019-02" db="EMBL/GenBank/DDBJ databases">
        <title>Deep-cultivation of Planctomycetes and their phenomic and genomic characterization uncovers novel biology.</title>
        <authorList>
            <person name="Wiegand S."/>
            <person name="Jogler M."/>
            <person name="Boedeker C."/>
            <person name="Pinto D."/>
            <person name="Vollmers J."/>
            <person name="Rivas-Marin E."/>
            <person name="Kohn T."/>
            <person name="Peeters S.H."/>
            <person name="Heuer A."/>
            <person name="Rast P."/>
            <person name="Oberbeckmann S."/>
            <person name="Bunk B."/>
            <person name="Jeske O."/>
            <person name="Meyerdierks A."/>
            <person name="Storesund J.E."/>
            <person name="Kallscheuer N."/>
            <person name="Luecker S."/>
            <person name="Lage O.M."/>
            <person name="Pohl T."/>
            <person name="Merkel B.J."/>
            <person name="Hornburger P."/>
            <person name="Mueller R.-W."/>
            <person name="Bruemmer F."/>
            <person name="Labrenz M."/>
            <person name="Spormann A.M."/>
            <person name="Op Den Camp H."/>
            <person name="Overmann J."/>
            <person name="Amann R."/>
            <person name="Jetten M.S.M."/>
            <person name="Mascher T."/>
            <person name="Medema M.H."/>
            <person name="Devos D.P."/>
            <person name="Kaster A.-K."/>
            <person name="Ovreas L."/>
            <person name="Rohde M."/>
            <person name="Galperin M.Y."/>
            <person name="Jogler C."/>
        </authorList>
    </citation>
    <scope>NUCLEOTIDE SEQUENCE [LARGE SCALE GENOMIC DNA]</scope>
    <source>
        <strain evidence="2 3">Enr8</strain>
    </source>
</reference>
<dbReference type="Pfam" id="PF07596">
    <property type="entry name" value="SBP_bac_10"/>
    <property type="match status" value="1"/>
</dbReference>
<keyword evidence="3" id="KW-1185">Reference proteome</keyword>
<sequence length="318" mass="34231">MQGSKRWSLREMAACFVGAIAVSGICFPLAAMAREEARQADCKSRLAKLGKGCITFADLHAQSLPSNRRQPHVSWNALILPQLERQDLYDKYDLSAEWWEGANRELGATHLAELTCPAGPHPERMIPLLDPDGGKFKAAGTDYVASAGAYLHTNKPDKLYRGALASPGRFYGASNVRAGHAVKLTEITDGLSNSALIVEMADKPNTWRAGKMFGEENSQYEGKPLVEGYSFGQWVAPNWNHLRSYDATGLNQFGECGVNCSNSGSIYGFHPGLANVALADGSVVPVRAGLSQEVMVALVSIADGELITADDFAVAESP</sequence>
<evidence type="ECO:0000313" key="3">
    <source>
        <dbReference type="Proteomes" id="UP000318878"/>
    </source>
</evidence>
<dbReference type="RefSeq" id="WP_146430174.1">
    <property type="nucleotide sequence ID" value="NZ_SJPF01000002.1"/>
</dbReference>
<proteinExistence type="predicted"/>
<dbReference type="EMBL" id="SJPF01000002">
    <property type="protein sequence ID" value="TWT34176.1"/>
    <property type="molecule type" value="Genomic_DNA"/>
</dbReference>
<dbReference type="AlphaFoldDB" id="A0A5C5V6N2"/>
<name>A0A5C5V6N2_9BACT</name>
<evidence type="ECO:0000259" key="1">
    <source>
        <dbReference type="Pfam" id="PF07596"/>
    </source>
</evidence>
<dbReference type="OrthoDB" id="246452at2"/>
<dbReference type="InterPro" id="IPR011453">
    <property type="entry name" value="DUF1559"/>
</dbReference>
<dbReference type="Proteomes" id="UP000318878">
    <property type="component" value="Unassembled WGS sequence"/>
</dbReference>
<feature type="domain" description="DUF1559" evidence="1">
    <location>
        <begin position="33"/>
        <end position="283"/>
    </location>
</feature>
<dbReference type="PANTHER" id="PTHR30093">
    <property type="entry name" value="GENERAL SECRETION PATHWAY PROTEIN G"/>
    <property type="match status" value="1"/>
</dbReference>
<organism evidence="2 3">
    <name type="scientific">Blastopirellula retiformator</name>
    <dbReference type="NCBI Taxonomy" id="2527970"/>
    <lineage>
        <taxon>Bacteria</taxon>
        <taxon>Pseudomonadati</taxon>
        <taxon>Planctomycetota</taxon>
        <taxon>Planctomycetia</taxon>
        <taxon>Pirellulales</taxon>
        <taxon>Pirellulaceae</taxon>
        <taxon>Blastopirellula</taxon>
    </lineage>
</organism>
<dbReference type="PANTHER" id="PTHR30093:SF2">
    <property type="entry name" value="TYPE II SECRETION SYSTEM PROTEIN H"/>
    <property type="match status" value="1"/>
</dbReference>
<comment type="caution">
    <text evidence="2">The sequence shown here is derived from an EMBL/GenBank/DDBJ whole genome shotgun (WGS) entry which is preliminary data.</text>
</comment>
<evidence type="ECO:0000313" key="2">
    <source>
        <dbReference type="EMBL" id="TWT34176.1"/>
    </source>
</evidence>
<protein>
    <recommendedName>
        <fullName evidence="1">DUF1559 domain-containing protein</fullName>
    </recommendedName>
</protein>
<gene>
    <name evidence="2" type="ORF">Enr8_15700</name>
</gene>